<dbReference type="Pfam" id="PF05305">
    <property type="entry name" value="DUF732"/>
    <property type="match status" value="1"/>
</dbReference>
<evidence type="ECO:0000256" key="1">
    <source>
        <dbReference type="SAM" id="SignalP"/>
    </source>
</evidence>
<organism evidence="3 4">
    <name type="scientific">Nocardia jiangsuensis</name>
    <dbReference type="NCBI Taxonomy" id="1691563"/>
    <lineage>
        <taxon>Bacteria</taxon>
        <taxon>Bacillati</taxon>
        <taxon>Actinomycetota</taxon>
        <taxon>Actinomycetes</taxon>
        <taxon>Mycobacteriales</taxon>
        <taxon>Nocardiaceae</taxon>
        <taxon>Nocardia</taxon>
    </lineage>
</organism>
<dbReference type="Proteomes" id="UP001595696">
    <property type="component" value="Unassembled WGS sequence"/>
</dbReference>
<keyword evidence="1" id="KW-0732">Signal</keyword>
<name>A0ABV8E4F9_9NOCA</name>
<dbReference type="RefSeq" id="WP_378617059.1">
    <property type="nucleotide sequence ID" value="NZ_JBHSAX010000033.1"/>
</dbReference>
<feature type="domain" description="DUF732" evidence="2">
    <location>
        <begin position="37"/>
        <end position="106"/>
    </location>
</feature>
<accession>A0ABV8E4F9</accession>
<feature type="signal peptide" evidence="1">
    <location>
        <begin position="1"/>
        <end position="29"/>
    </location>
</feature>
<evidence type="ECO:0000313" key="3">
    <source>
        <dbReference type="EMBL" id="MFC3966397.1"/>
    </source>
</evidence>
<dbReference type="EMBL" id="JBHSAX010000033">
    <property type="protein sequence ID" value="MFC3966397.1"/>
    <property type="molecule type" value="Genomic_DNA"/>
</dbReference>
<proteinExistence type="predicted"/>
<dbReference type="InterPro" id="IPR007969">
    <property type="entry name" value="DUF732"/>
</dbReference>
<comment type="caution">
    <text evidence="3">The sequence shown here is derived from an EMBL/GenBank/DDBJ whole genome shotgun (WGS) entry which is preliminary data.</text>
</comment>
<sequence>MSTTRNHLRTLTVAAAIAFAALGGTVATAAADIGGAEVAFLEEIGINNATLPGKSVDEMVVAGYQTCGHLRAGGSILDEIAAVEQTYRFDQGTLFVSAATTNLCPDFAG</sequence>
<feature type="chain" id="PRO_5046320320" evidence="1">
    <location>
        <begin position="30"/>
        <end position="109"/>
    </location>
</feature>
<keyword evidence="4" id="KW-1185">Reference proteome</keyword>
<protein>
    <submittedName>
        <fullName evidence="3">DUF732 domain-containing protein</fullName>
    </submittedName>
</protein>
<gene>
    <name evidence="3" type="ORF">ACFO0B_30820</name>
</gene>
<evidence type="ECO:0000259" key="2">
    <source>
        <dbReference type="Pfam" id="PF05305"/>
    </source>
</evidence>
<evidence type="ECO:0000313" key="4">
    <source>
        <dbReference type="Proteomes" id="UP001595696"/>
    </source>
</evidence>
<reference evidence="4" key="1">
    <citation type="journal article" date="2019" name="Int. J. Syst. Evol. Microbiol.">
        <title>The Global Catalogue of Microorganisms (GCM) 10K type strain sequencing project: providing services to taxonomists for standard genome sequencing and annotation.</title>
        <authorList>
            <consortium name="The Broad Institute Genomics Platform"/>
            <consortium name="The Broad Institute Genome Sequencing Center for Infectious Disease"/>
            <person name="Wu L."/>
            <person name="Ma J."/>
        </authorList>
    </citation>
    <scope>NUCLEOTIDE SEQUENCE [LARGE SCALE GENOMIC DNA]</scope>
    <source>
        <strain evidence="4">CGMCC 4.7330</strain>
    </source>
</reference>